<dbReference type="RefSeq" id="WP_021459002.1">
    <property type="nucleotide sequence ID" value="NZ_BKAV01000024.1"/>
</dbReference>
<dbReference type="EMBL" id="BKAV01000024">
    <property type="protein sequence ID" value="GEQ00992.1"/>
    <property type="molecule type" value="Genomic_DNA"/>
</dbReference>
<proteinExistence type="predicted"/>
<protein>
    <submittedName>
        <fullName evidence="3">Protein of uncharacterized function (DUF2529)</fullName>
    </submittedName>
</protein>
<dbReference type="Proteomes" id="UP000254956">
    <property type="component" value="Unassembled WGS sequence"/>
</dbReference>
<evidence type="ECO:0000313" key="2">
    <source>
        <dbReference type="EMBL" id="GEQ00992.1"/>
    </source>
</evidence>
<evidence type="ECO:0000313" key="4">
    <source>
        <dbReference type="Proteomes" id="UP000254956"/>
    </source>
</evidence>
<reference evidence="2 5" key="2">
    <citation type="submission" date="2019-07" db="EMBL/GenBank/DDBJ databases">
        <title>Whole genome shotgun sequence of Staphylococcus arlettae NBRC 109765.</title>
        <authorList>
            <person name="Hosoyama A."/>
            <person name="Uohara A."/>
            <person name="Ohji S."/>
            <person name="Ichikawa N."/>
        </authorList>
    </citation>
    <scope>NUCLEOTIDE SEQUENCE [LARGE SCALE GENOMIC DNA]</scope>
    <source>
        <strain evidence="2 5">NBRC 109765</strain>
    </source>
</reference>
<gene>
    <name evidence="3" type="ORF">NCTC12413_00799</name>
    <name evidence="2" type="ORF">SAR03_20290</name>
</gene>
<sequence>MSKILNTQITGIFNRLEDQSLDIQMAAQCLIQAIGGEGTVYVKGYDDLKFYEFFITNSNEKLKSSDLLSSITMTEALDSTDRVFLFAPFYTDEVAQDVHTLINLDIDFVLICNKPKTEDFPDHLFHFVNLQTPRPIVYTEDYDKIITPHPMAFNYIYYEIYTQMIEMTRDLELNIND</sequence>
<evidence type="ECO:0000259" key="1">
    <source>
        <dbReference type="Pfam" id="PF10740"/>
    </source>
</evidence>
<dbReference type="InterPro" id="IPR019676">
    <property type="entry name" value="DUF2529"/>
</dbReference>
<dbReference type="STRING" id="1212545.SARL_08048"/>
<dbReference type="AlphaFoldDB" id="A0A380C719"/>
<reference evidence="3 4" key="1">
    <citation type="submission" date="2018-06" db="EMBL/GenBank/DDBJ databases">
        <authorList>
            <consortium name="Pathogen Informatics"/>
            <person name="Doyle S."/>
        </authorList>
    </citation>
    <scope>NUCLEOTIDE SEQUENCE [LARGE SCALE GENOMIC DNA]</scope>
    <source>
        <strain evidence="3 4">NCTC12413</strain>
    </source>
</reference>
<dbReference type="Gene3D" id="3.40.50.10490">
    <property type="entry name" value="Glucose-6-phosphate isomerase like protein, domain 1"/>
    <property type="match status" value="1"/>
</dbReference>
<evidence type="ECO:0000313" key="3">
    <source>
        <dbReference type="EMBL" id="SUJ14072.1"/>
    </source>
</evidence>
<accession>A0A380C719</accession>
<dbReference type="EMBL" id="UGZE01000001">
    <property type="protein sequence ID" value="SUJ14072.1"/>
    <property type="molecule type" value="Genomic_DNA"/>
</dbReference>
<dbReference type="Pfam" id="PF10740">
    <property type="entry name" value="DUF2529"/>
    <property type="match status" value="1"/>
</dbReference>
<feature type="domain" description="DUF2529" evidence="1">
    <location>
        <begin position="1"/>
        <end position="168"/>
    </location>
</feature>
<evidence type="ECO:0000313" key="5">
    <source>
        <dbReference type="Proteomes" id="UP000321598"/>
    </source>
</evidence>
<keyword evidence="5" id="KW-1185">Reference proteome</keyword>
<dbReference type="Proteomes" id="UP000321598">
    <property type="component" value="Unassembled WGS sequence"/>
</dbReference>
<dbReference type="OrthoDB" id="2737584at2"/>
<name>A0A380C719_9STAP</name>
<organism evidence="3 4">
    <name type="scientific">Staphylococcus arlettae</name>
    <dbReference type="NCBI Taxonomy" id="29378"/>
    <lineage>
        <taxon>Bacteria</taxon>
        <taxon>Bacillati</taxon>
        <taxon>Bacillota</taxon>
        <taxon>Bacilli</taxon>
        <taxon>Bacillales</taxon>
        <taxon>Staphylococcaceae</taxon>
        <taxon>Staphylococcus</taxon>
    </lineage>
</organism>